<dbReference type="EMBL" id="AKHW03000005">
    <property type="protein sequence ID" value="KYO49194.1"/>
    <property type="molecule type" value="Genomic_DNA"/>
</dbReference>
<evidence type="ECO:0000313" key="3">
    <source>
        <dbReference type="Proteomes" id="UP000050525"/>
    </source>
</evidence>
<organism evidence="2 3">
    <name type="scientific">Alligator mississippiensis</name>
    <name type="common">American alligator</name>
    <dbReference type="NCBI Taxonomy" id="8496"/>
    <lineage>
        <taxon>Eukaryota</taxon>
        <taxon>Metazoa</taxon>
        <taxon>Chordata</taxon>
        <taxon>Craniata</taxon>
        <taxon>Vertebrata</taxon>
        <taxon>Euteleostomi</taxon>
        <taxon>Archelosauria</taxon>
        <taxon>Archosauria</taxon>
        <taxon>Crocodylia</taxon>
        <taxon>Alligatoridae</taxon>
        <taxon>Alligatorinae</taxon>
        <taxon>Alligator</taxon>
    </lineage>
</organism>
<evidence type="ECO:0000313" key="2">
    <source>
        <dbReference type="EMBL" id="KYO49194.1"/>
    </source>
</evidence>
<sequence>MLSMPVWCRVLWPLCSDAPLGTNEASVPPLTAPHKPQLQKEKESLYTSIGWNRSGILARLQFRSAESWRIVQVDATYQNRHPGYTESQVIYSSKSQVKTNNEGDNNPTRKEQNYGPCRGPDTTDRA</sequence>
<evidence type="ECO:0000256" key="1">
    <source>
        <dbReference type="SAM" id="MobiDB-lite"/>
    </source>
</evidence>
<dbReference type="Proteomes" id="UP000050525">
    <property type="component" value="Unassembled WGS sequence"/>
</dbReference>
<comment type="caution">
    <text evidence="2">The sequence shown here is derived from an EMBL/GenBank/DDBJ whole genome shotgun (WGS) entry which is preliminary data.</text>
</comment>
<dbReference type="AlphaFoldDB" id="A0A151PK35"/>
<feature type="compositionally biased region" description="Polar residues" evidence="1">
    <location>
        <begin position="84"/>
        <end position="106"/>
    </location>
</feature>
<keyword evidence="3" id="KW-1185">Reference proteome</keyword>
<proteinExistence type="predicted"/>
<accession>A0A151PK35</accession>
<feature type="region of interest" description="Disordered" evidence="1">
    <location>
        <begin position="84"/>
        <end position="126"/>
    </location>
</feature>
<protein>
    <submittedName>
        <fullName evidence="2">Uncharacterized protein</fullName>
    </submittedName>
</protein>
<reference evidence="2 3" key="1">
    <citation type="journal article" date="2012" name="Genome Biol.">
        <title>Sequencing three crocodilian genomes to illuminate the evolution of archosaurs and amniotes.</title>
        <authorList>
            <person name="St John J.A."/>
            <person name="Braun E.L."/>
            <person name="Isberg S.R."/>
            <person name="Miles L.G."/>
            <person name="Chong A.Y."/>
            <person name="Gongora J."/>
            <person name="Dalzell P."/>
            <person name="Moran C."/>
            <person name="Bed'hom B."/>
            <person name="Abzhanov A."/>
            <person name="Burgess S.C."/>
            <person name="Cooksey A.M."/>
            <person name="Castoe T.A."/>
            <person name="Crawford N.G."/>
            <person name="Densmore L.D."/>
            <person name="Drew J.C."/>
            <person name="Edwards S.V."/>
            <person name="Faircloth B.C."/>
            <person name="Fujita M.K."/>
            <person name="Greenwold M.J."/>
            <person name="Hoffmann F.G."/>
            <person name="Howard J.M."/>
            <person name="Iguchi T."/>
            <person name="Janes D.E."/>
            <person name="Khan S.Y."/>
            <person name="Kohno S."/>
            <person name="de Koning A.J."/>
            <person name="Lance S.L."/>
            <person name="McCarthy F.M."/>
            <person name="McCormack J.E."/>
            <person name="Merchant M.E."/>
            <person name="Peterson D.G."/>
            <person name="Pollock D.D."/>
            <person name="Pourmand N."/>
            <person name="Raney B.J."/>
            <person name="Roessler K.A."/>
            <person name="Sanford J.R."/>
            <person name="Sawyer R.H."/>
            <person name="Schmidt C.J."/>
            <person name="Triplett E.W."/>
            <person name="Tuberville T.D."/>
            <person name="Venegas-Anaya M."/>
            <person name="Howard J.T."/>
            <person name="Jarvis E.D."/>
            <person name="Guillette L.J.Jr."/>
            <person name="Glenn T.C."/>
            <person name="Green R.E."/>
            <person name="Ray D.A."/>
        </authorList>
    </citation>
    <scope>NUCLEOTIDE SEQUENCE [LARGE SCALE GENOMIC DNA]</scope>
    <source>
        <strain evidence="2">KSC_2009_1</strain>
    </source>
</reference>
<gene>
    <name evidence="2" type="ORF">Y1Q_0005006</name>
</gene>
<name>A0A151PK35_ALLMI</name>